<dbReference type="AlphaFoldDB" id="A0A9X5BGE8"/>
<name>A0A9X5BGE8_9FIRM</name>
<dbReference type="Proteomes" id="UP001154420">
    <property type="component" value="Unassembled WGS sequence"/>
</dbReference>
<evidence type="ECO:0000313" key="2">
    <source>
        <dbReference type="Proteomes" id="UP001154420"/>
    </source>
</evidence>
<keyword evidence="2" id="KW-1185">Reference proteome</keyword>
<evidence type="ECO:0000313" key="1">
    <source>
        <dbReference type="EMBL" id="NBJ93574.1"/>
    </source>
</evidence>
<gene>
    <name evidence="1" type="ORF">D5281_13470</name>
</gene>
<protein>
    <submittedName>
        <fullName evidence="1">Uncharacterized protein</fullName>
    </submittedName>
</protein>
<comment type="caution">
    <text evidence="1">The sequence shown here is derived from an EMBL/GenBank/DDBJ whole genome shotgun (WGS) entry which is preliminary data.</text>
</comment>
<sequence>MAEVYRFRTPLPRWTYTGAIFFLFGLEKEYVGVFLHSLPFSDDLLTVVFFRITIEQPYEIVL</sequence>
<organism evidence="1 2">
    <name type="scientific">Parablautia muri</name>
    <dbReference type="NCBI Taxonomy" id="2320879"/>
    <lineage>
        <taxon>Bacteria</taxon>
        <taxon>Bacillati</taxon>
        <taxon>Bacillota</taxon>
        <taxon>Clostridia</taxon>
        <taxon>Lachnospirales</taxon>
        <taxon>Lachnospiraceae</taxon>
        <taxon>Parablautia</taxon>
    </lineage>
</organism>
<proteinExistence type="predicted"/>
<dbReference type="EMBL" id="QZDT01000021">
    <property type="protein sequence ID" value="NBJ93574.1"/>
    <property type="molecule type" value="Genomic_DNA"/>
</dbReference>
<reference evidence="1" key="1">
    <citation type="submission" date="2018-09" db="EMBL/GenBank/DDBJ databases">
        <title>Murine metabolic-syndrome-specific gut microbial biobank.</title>
        <authorList>
            <person name="Liu C."/>
        </authorList>
    </citation>
    <scope>NUCLEOTIDE SEQUENCE</scope>
    <source>
        <strain evidence="1">D42-62</strain>
    </source>
</reference>
<accession>A0A9X5BGE8</accession>